<name>A0A7J0DGI6_9ERIC</name>
<reference evidence="3" key="1">
    <citation type="submission" date="2019-07" db="EMBL/GenBank/DDBJ databases">
        <title>De Novo Assembly of kiwifruit Actinidia rufa.</title>
        <authorList>
            <person name="Sugita-Konishi S."/>
            <person name="Sato K."/>
            <person name="Mori E."/>
            <person name="Abe Y."/>
            <person name="Kisaki G."/>
            <person name="Hamano K."/>
            <person name="Suezawa K."/>
            <person name="Otani M."/>
            <person name="Fukuda T."/>
            <person name="Manabe T."/>
            <person name="Gomi K."/>
            <person name="Tabuchi M."/>
            <person name="Akimitsu K."/>
            <person name="Kataoka I."/>
        </authorList>
    </citation>
    <scope>NUCLEOTIDE SEQUENCE [LARGE SCALE GENOMIC DNA]</scope>
    <source>
        <strain evidence="3">cv. Fuchu</strain>
    </source>
</reference>
<feature type="compositionally biased region" description="Basic and acidic residues" evidence="1">
    <location>
        <begin position="57"/>
        <end position="71"/>
    </location>
</feature>
<keyword evidence="3" id="KW-1185">Reference proteome</keyword>
<evidence type="ECO:0000313" key="3">
    <source>
        <dbReference type="Proteomes" id="UP000585474"/>
    </source>
</evidence>
<feature type="compositionally biased region" description="Basic residues" evidence="1">
    <location>
        <begin position="176"/>
        <end position="187"/>
    </location>
</feature>
<dbReference type="AlphaFoldDB" id="A0A7J0DGI6"/>
<comment type="caution">
    <text evidence="2">The sequence shown here is derived from an EMBL/GenBank/DDBJ whole genome shotgun (WGS) entry which is preliminary data.</text>
</comment>
<feature type="compositionally biased region" description="Basic and acidic residues" evidence="1">
    <location>
        <begin position="153"/>
        <end position="175"/>
    </location>
</feature>
<gene>
    <name evidence="2" type="ORF">Acr_00g0029650</name>
</gene>
<feature type="compositionally biased region" description="Basic and acidic residues" evidence="1">
    <location>
        <begin position="131"/>
        <end position="141"/>
    </location>
</feature>
<feature type="region of interest" description="Disordered" evidence="1">
    <location>
        <begin position="57"/>
        <end position="109"/>
    </location>
</feature>
<feature type="region of interest" description="Disordered" evidence="1">
    <location>
        <begin position="122"/>
        <end position="196"/>
    </location>
</feature>
<dbReference type="EMBL" id="BJWL01000192">
    <property type="protein sequence ID" value="GFS33624.1"/>
    <property type="molecule type" value="Genomic_DNA"/>
</dbReference>
<accession>A0A7J0DGI6</accession>
<dbReference type="Proteomes" id="UP000585474">
    <property type="component" value="Unassembled WGS sequence"/>
</dbReference>
<organism evidence="2 3">
    <name type="scientific">Actinidia rufa</name>
    <dbReference type="NCBI Taxonomy" id="165716"/>
    <lineage>
        <taxon>Eukaryota</taxon>
        <taxon>Viridiplantae</taxon>
        <taxon>Streptophyta</taxon>
        <taxon>Embryophyta</taxon>
        <taxon>Tracheophyta</taxon>
        <taxon>Spermatophyta</taxon>
        <taxon>Magnoliopsida</taxon>
        <taxon>eudicotyledons</taxon>
        <taxon>Gunneridae</taxon>
        <taxon>Pentapetalae</taxon>
        <taxon>asterids</taxon>
        <taxon>Ericales</taxon>
        <taxon>Actinidiaceae</taxon>
        <taxon>Actinidia</taxon>
    </lineage>
</organism>
<protein>
    <submittedName>
        <fullName evidence="2">Uncharacterized protein</fullName>
    </submittedName>
</protein>
<sequence>MLLCAEGAGREGYVFGGSAMVLVRAPRDLTESGLELVGCESKTSLGTTIGIKAKFESPESHRSDFGGERKPISNSDQIRHAQKWSLSISPDSSRRDEAPAPNRVKIGCRTHLHAPPEVLARQIHGPHARPRAPEEGDDGRSHPTRSGTTVAEQNERVPDATKKRSKEEAREEASRRRSQRRDKKNCPRNKAQDQSLEAATTAMMAVDESDVLLAASADKESNWISDSGNAYHLCRDREVFSTHVACEGLVWMANDAIVGKGQSRSDEALKLVEEHSEFPRETGNAAREGRLKSYTDWRGVSRQEELLSDIDPVPPLHTATCCVLPVIPQGLHFTAPVFLSLATFSIYRPQSREDELMAELIRASILDHGKQPSDIFSSFPSLSSALSSLRLYQRLLSLTNATKNASRRRKYKMLPRKICKIVSKIRYPHPRATSLPIEVNALLNRNACTLSLKCPASPIGVRCKNERDSFRRRRACRCTSTLSFSSELLHGHPALVAPSRVWPDFRTYPKHLFALLFHCGSFKYIH</sequence>
<evidence type="ECO:0000313" key="2">
    <source>
        <dbReference type="EMBL" id="GFS33624.1"/>
    </source>
</evidence>
<evidence type="ECO:0000256" key="1">
    <source>
        <dbReference type="SAM" id="MobiDB-lite"/>
    </source>
</evidence>
<proteinExistence type="predicted"/>